<proteinExistence type="predicted"/>
<feature type="transmembrane region" description="Helical" evidence="2">
    <location>
        <begin position="731"/>
        <end position="756"/>
    </location>
</feature>
<dbReference type="SUPFAM" id="SSF46894">
    <property type="entry name" value="C-terminal effector domain of the bipartite response regulators"/>
    <property type="match status" value="1"/>
</dbReference>
<evidence type="ECO:0000256" key="2">
    <source>
        <dbReference type="SAM" id="Phobius"/>
    </source>
</evidence>
<keyword evidence="1" id="KW-0175">Coiled coil</keyword>
<feature type="coiled-coil region" evidence="1">
    <location>
        <begin position="761"/>
        <end position="797"/>
    </location>
</feature>
<keyword evidence="3" id="KW-0732">Signal</keyword>
<feature type="signal peptide" evidence="3">
    <location>
        <begin position="1"/>
        <end position="21"/>
    </location>
</feature>
<evidence type="ECO:0000256" key="1">
    <source>
        <dbReference type="SAM" id="Coils"/>
    </source>
</evidence>
<feature type="domain" description="HTH luxR-type" evidence="4">
    <location>
        <begin position="873"/>
        <end position="930"/>
    </location>
</feature>
<evidence type="ECO:0000259" key="4">
    <source>
        <dbReference type="SMART" id="SM00421"/>
    </source>
</evidence>
<dbReference type="GO" id="GO:0003677">
    <property type="term" value="F:DNA binding"/>
    <property type="evidence" value="ECO:0007669"/>
    <property type="project" value="InterPro"/>
</dbReference>
<dbReference type="SMART" id="SM00421">
    <property type="entry name" value="HTH_LUXR"/>
    <property type="match status" value="1"/>
</dbReference>
<organism evidence="5 6">
    <name type="scientific">Polaribacter gangjinensis</name>
    <dbReference type="NCBI Taxonomy" id="574710"/>
    <lineage>
        <taxon>Bacteria</taxon>
        <taxon>Pseudomonadati</taxon>
        <taxon>Bacteroidota</taxon>
        <taxon>Flavobacteriia</taxon>
        <taxon>Flavobacteriales</taxon>
        <taxon>Flavobacteriaceae</taxon>
    </lineage>
</organism>
<keyword evidence="2" id="KW-0812">Transmembrane</keyword>
<comment type="caution">
    <text evidence="5">The sequence shown here is derived from an EMBL/GenBank/DDBJ whole genome shotgun (WGS) entry which is preliminary data.</text>
</comment>
<evidence type="ECO:0000256" key="3">
    <source>
        <dbReference type="SAM" id="SignalP"/>
    </source>
</evidence>
<dbReference type="InterPro" id="IPR011123">
    <property type="entry name" value="Y_Y_Y"/>
</dbReference>
<dbReference type="Gene3D" id="1.10.10.10">
    <property type="entry name" value="Winged helix-like DNA-binding domain superfamily/Winged helix DNA-binding domain"/>
    <property type="match status" value="1"/>
</dbReference>
<evidence type="ECO:0000313" key="6">
    <source>
        <dbReference type="Proteomes" id="UP000237608"/>
    </source>
</evidence>
<keyword evidence="2" id="KW-1133">Transmembrane helix</keyword>
<dbReference type="Gene3D" id="2.60.40.10">
    <property type="entry name" value="Immunoglobulins"/>
    <property type="match status" value="1"/>
</dbReference>
<dbReference type="Pfam" id="PF07495">
    <property type="entry name" value="Y_Y_Y"/>
    <property type="match status" value="1"/>
</dbReference>
<dbReference type="InterPro" id="IPR016032">
    <property type="entry name" value="Sig_transdc_resp-reg_C-effctor"/>
</dbReference>
<reference evidence="5 6" key="1">
    <citation type="submission" date="2016-12" db="EMBL/GenBank/DDBJ databases">
        <title>Trade-off between light-utilization and light-protection in marine flavobacteria.</title>
        <authorList>
            <person name="Kumagai Y."/>
            <person name="Yoshizawa S."/>
            <person name="Kogure K."/>
            <person name="Iwasaki W."/>
        </authorList>
    </citation>
    <scope>NUCLEOTIDE SEQUENCE [LARGE SCALE GENOMIC DNA]</scope>
    <source>
        <strain evidence="5 6">KCTC 22729</strain>
    </source>
</reference>
<dbReference type="EMBL" id="MSCL01000001">
    <property type="protein sequence ID" value="PQJ74079.1"/>
    <property type="molecule type" value="Genomic_DNA"/>
</dbReference>
<keyword evidence="6" id="KW-1185">Reference proteome</keyword>
<name>A0A2S7W8Z4_9FLAO</name>
<dbReference type="OrthoDB" id="1090267at2"/>
<keyword evidence="2" id="KW-0472">Membrane</keyword>
<dbReference type="Gene3D" id="2.130.10.10">
    <property type="entry name" value="YVTN repeat-like/Quinoprotein amine dehydrogenase"/>
    <property type="match status" value="2"/>
</dbReference>
<dbReference type="InterPro" id="IPR036388">
    <property type="entry name" value="WH-like_DNA-bd_sf"/>
</dbReference>
<sequence>MNCFKKSLIIFLNFLVFSIFSQEVPPINIFSPEDYGAENQNWAITQAPNKYVYVANNKGLLEYNGTSWRLYPTPNETILRSVKSFQDKIYCGFYRDFGFWKKNNLGVLEYTSIVEKKKIEMLEDEQIWEILELDNFMIFKSLQRIYLYDLKSESVKIIKSSKNIIKIAKVENAIYFQELYKGVFVIENGNPKLISDNSIVKENKLVDIFLKNNKLYFLTQKEGFYFLENNELQKWEISSNSFLENKTIYSSIQLQDESFVLGSISNGMIYLTKEGDFKYQITKSLGLSNNTVLAVFEDVDQNIWLGLDNGINTVNMSSPFRFFVKKQDFWGTIYTSIIFNNNLYIGTNQGLFVRKVSANSDFEFVKNTQGQVWDLHEIDNTLFCSHDSGTFIIQENFGKLVTNVEGTWGVKKIDKNTILQGSYDGLYVLVKENNQWKLRNKLEGFSNSSRYFEIIEGNKIFVNHEYKGVFKLKVNKDFTKIIESSKETSVEKGIHSSIFTFNNSLFYASRNGIYRYLSEKKSFQLDNSYSTLISKDKFLTGKIIPDVKSNKLWSFSTNEIRFLSPGKLSNEPELNIIPLKGSLHKSATGYENIINITEKKYLIGTTDGFLIIDLNKIKEPKDFSVTIDAVFKNSIDTEKKRVSLVGNIDFSNKENNLEFTFSVPNFSKTSTVEYQYQLEGLKENWTLLTKTNTVLLENLPAGDYLFKVKAFIDNKPSLNIATYRFTIERPWYLLTPFIVIYIILFVFIFYSIHVVTKRYYRKQREKLLIDAQKELELKELENSQKIIKLNNDKLRLDIENKNRELATSTMSIIKKNEFLNAIKAELVSGGKNNLDKVVKIIDKNLNNTDDWKLFQEAFNNADKKFLKKIKNNHPELTPNDLRLCAYLRLNLSSKEIAPLLNISPRSVEVKRYRLRKKMNLEHDANLTSYILEL</sequence>
<dbReference type="GO" id="GO:0006355">
    <property type="term" value="P:regulation of DNA-templated transcription"/>
    <property type="evidence" value="ECO:0007669"/>
    <property type="project" value="InterPro"/>
</dbReference>
<evidence type="ECO:0000313" key="5">
    <source>
        <dbReference type="EMBL" id="PQJ74079.1"/>
    </source>
</evidence>
<accession>A0A2S7W8Z4</accession>
<protein>
    <submittedName>
        <fullName evidence="5">LuxR family transcriptional regulator</fullName>
    </submittedName>
</protein>
<dbReference type="Proteomes" id="UP000237608">
    <property type="component" value="Unassembled WGS sequence"/>
</dbReference>
<dbReference type="Pfam" id="PF00196">
    <property type="entry name" value="GerE"/>
    <property type="match status" value="1"/>
</dbReference>
<dbReference type="AlphaFoldDB" id="A0A2S7W8Z4"/>
<dbReference type="InterPro" id="IPR013783">
    <property type="entry name" value="Ig-like_fold"/>
</dbReference>
<dbReference type="InterPro" id="IPR000792">
    <property type="entry name" value="Tscrpt_reg_LuxR_C"/>
</dbReference>
<gene>
    <name evidence="5" type="ORF">BTO13_01780</name>
</gene>
<feature type="chain" id="PRO_5015543521" evidence="3">
    <location>
        <begin position="22"/>
        <end position="933"/>
    </location>
</feature>
<dbReference type="RefSeq" id="WP_105045232.1">
    <property type="nucleotide sequence ID" value="NZ_CP150662.1"/>
</dbReference>
<dbReference type="InterPro" id="IPR015943">
    <property type="entry name" value="WD40/YVTN_repeat-like_dom_sf"/>
</dbReference>